<accession>A0ACC3MXG6</accession>
<name>A0ACC3MXG6_9PEZI</name>
<evidence type="ECO:0000313" key="2">
    <source>
        <dbReference type="Proteomes" id="UP001281147"/>
    </source>
</evidence>
<comment type="caution">
    <text evidence="1">The sequence shown here is derived from an EMBL/GenBank/DDBJ whole genome shotgun (WGS) entry which is preliminary data.</text>
</comment>
<keyword evidence="2" id="KW-1185">Reference proteome</keyword>
<gene>
    <name evidence="1" type="ORF">LTR37_013140</name>
</gene>
<dbReference type="Proteomes" id="UP001281147">
    <property type="component" value="Unassembled WGS sequence"/>
</dbReference>
<proteinExistence type="predicted"/>
<sequence>MKQPSSDANWRSQGERKQTGKATKKDHSAPHEVAIPPVACAGGVSLGVGVAPVVGGIYGVADVLELNGAYEEGNAELEEYGMLEE</sequence>
<dbReference type="EMBL" id="JAUTXU010000127">
    <property type="protein sequence ID" value="KAK3705697.1"/>
    <property type="molecule type" value="Genomic_DNA"/>
</dbReference>
<organism evidence="1 2">
    <name type="scientific">Vermiconidia calcicola</name>
    <dbReference type="NCBI Taxonomy" id="1690605"/>
    <lineage>
        <taxon>Eukaryota</taxon>
        <taxon>Fungi</taxon>
        <taxon>Dikarya</taxon>
        <taxon>Ascomycota</taxon>
        <taxon>Pezizomycotina</taxon>
        <taxon>Dothideomycetes</taxon>
        <taxon>Dothideomycetidae</taxon>
        <taxon>Mycosphaerellales</taxon>
        <taxon>Extremaceae</taxon>
        <taxon>Vermiconidia</taxon>
    </lineage>
</organism>
<protein>
    <submittedName>
        <fullName evidence="1">Uncharacterized protein</fullName>
    </submittedName>
</protein>
<reference evidence="1" key="1">
    <citation type="submission" date="2023-07" db="EMBL/GenBank/DDBJ databases">
        <title>Black Yeasts Isolated from many extreme environments.</title>
        <authorList>
            <person name="Coleine C."/>
            <person name="Stajich J.E."/>
            <person name="Selbmann L."/>
        </authorList>
    </citation>
    <scope>NUCLEOTIDE SEQUENCE</scope>
    <source>
        <strain evidence="1">CCFEE 5714</strain>
    </source>
</reference>
<evidence type="ECO:0000313" key="1">
    <source>
        <dbReference type="EMBL" id="KAK3705697.1"/>
    </source>
</evidence>